<gene>
    <name evidence="8" type="ORF">OT_ostta02g04530</name>
</gene>
<comment type="subcellular location">
    <subcellularLocation>
        <location evidence="1">Mitochondrion</location>
    </subcellularLocation>
</comment>
<evidence type="ECO:0000256" key="4">
    <source>
        <dbReference type="ARBA" id="ARBA00023128"/>
    </source>
</evidence>
<dbReference type="GeneID" id="34945634"/>
<reference evidence="8 9" key="2">
    <citation type="journal article" date="2014" name="BMC Genomics">
        <title>An improved genome of the model marine alga Ostreococcus tauri unfolds by assessing Illumina de novo assemblies.</title>
        <authorList>
            <person name="Blanc-Mathieu R."/>
            <person name="Verhelst B."/>
            <person name="Derelle E."/>
            <person name="Rombauts S."/>
            <person name="Bouget F.Y."/>
            <person name="Carre I."/>
            <person name="Chateau A."/>
            <person name="Eyre-Walker A."/>
            <person name="Grimsley N."/>
            <person name="Moreau H."/>
            <person name="Piegu B."/>
            <person name="Rivals E."/>
            <person name="Schackwitz W."/>
            <person name="Van de Peer Y."/>
            <person name="Piganeau G."/>
        </authorList>
    </citation>
    <scope>NUCLEOTIDE SEQUENCE [LARGE SCALE GENOMIC DNA]</scope>
    <source>
        <strain evidence="9">OTTH 0595 / CCAP 157/2 / RCC745</strain>
    </source>
</reference>
<accession>A0A090MED0</accession>
<dbReference type="AlphaFoldDB" id="A0A090MED0"/>
<evidence type="ECO:0000256" key="3">
    <source>
        <dbReference type="ARBA" id="ARBA00022980"/>
    </source>
</evidence>
<keyword evidence="5" id="KW-0687">Ribonucleoprotein</keyword>
<dbReference type="InParanoid" id="A0A090MED0"/>
<keyword evidence="4" id="KW-0496">Mitochondrion</keyword>
<evidence type="ECO:0000256" key="2">
    <source>
        <dbReference type="ARBA" id="ARBA00009864"/>
    </source>
</evidence>
<evidence type="ECO:0000256" key="7">
    <source>
        <dbReference type="SAM" id="MobiDB-lite"/>
    </source>
</evidence>
<dbReference type="CDD" id="cd23701">
    <property type="entry name" value="At1g26750"/>
    <property type="match status" value="1"/>
</dbReference>
<feature type="region of interest" description="Disordered" evidence="7">
    <location>
        <begin position="150"/>
        <end position="181"/>
    </location>
</feature>
<dbReference type="KEGG" id="ota:OT_ostta02g04530"/>
<dbReference type="STRING" id="70448.A0A090MED0"/>
<dbReference type="EMBL" id="CAID01000002">
    <property type="protein sequence ID" value="CEG01211.1"/>
    <property type="molecule type" value="Genomic_DNA"/>
</dbReference>
<keyword evidence="3" id="KW-0689">Ribosomal protein</keyword>
<comment type="similarity">
    <text evidence="2">Belongs to the mitochondrion-specific ribosomal protein mS23 family.</text>
</comment>
<name>A0A090MED0_OSTTA</name>
<dbReference type="InterPro" id="IPR059242">
    <property type="entry name" value="mS23_dom"/>
</dbReference>
<evidence type="ECO:0000313" key="9">
    <source>
        <dbReference type="Proteomes" id="UP000009170"/>
    </source>
</evidence>
<evidence type="ECO:0000313" key="8">
    <source>
        <dbReference type="EMBL" id="CEG01211.1"/>
    </source>
</evidence>
<comment type="caution">
    <text evidence="8">The sequence shown here is derived from an EMBL/GenBank/DDBJ whole genome shotgun (WGS) entry which is preliminary data.</text>
</comment>
<reference evidence="9" key="1">
    <citation type="journal article" date="2006" name="Proc. Natl. Acad. Sci. U.S.A.">
        <title>Genome analysis of the smallest free-living eukaryote Ostreococcus tauri unveils many unique features.</title>
        <authorList>
            <person name="Derelle E."/>
            <person name="Ferraz C."/>
            <person name="Rombauts S."/>
            <person name="Rouze P."/>
            <person name="Worden A.Z."/>
            <person name="Robbens S."/>
            <person name="Partensky F."/>
            <person name="Degroeve S."/>
            <person name="Echeynie S."/>
            <person name="Cooke R."/>
            <person name="Saeys Y."/>
            <person name="Wuyts J."/>
            <person name="Jabbari K."/>
            <person name="Bowler C."/>
            <person name="Panaud O."/>
            <person name="Piegu B."/>
            <person name="Ball S.G."/>
            <person name="Ral J.-P."/>
            <person name="Bouget F.-Y."/>
            <person name="Piganeau G."/>
            <person name="De Baets B."/>
            <person name="Picard A."/>
            <person name="Delseny M."/>
            <person name="Demaille J."/>
            <person name="Van de Peer Y."/>
            <person name="Moreau H."/>
        </authorList>
    </citation>
    <scope>NUCLEOTIDE SEQUENCE [LARGE SCALE GENOMIC DNA]</scope>
    <source>
        <strain evidence="9">OTTH 0595 / CCAP 157/2 / RCC745</strain>
    </source>
</reference>
<protein>
    <recommendedName>
        <fullName evidence="6">Small ribosomal subunit protein mS23</fullName>
    </recommendedName>
</protein>
<sequence>MSRARSARRALTLTLDMFKPTRGRPTPLALATTLVRDGVIERPSWYDAAVHAASPSPRPMKARKPREITFETDGLIRGFYKRDPSRALEPIDCASVDGGTTTAKRYADRQLEIMRARRMNEREASVVVDAERAEELARFAAAERLGEPLREDERVLTSPGEGSHGAYSSEIERVQAGEEETWSARLERARRNVGEEELVPRRAPRARRGA</sequence>
<dbReference type="PANTHER" id="PTHR35693:SF1">
    <property type="entry name" value="EXPRESSED PROTEIN"/>
    <property type="match status" value="1"/>
</dbReference>
<dbReference type="Proteomes" id="UP000009170">
    <property type="component" value="Unassembled WGS sequence"/>
</dbReference>
<keyword evidence="9" id="KW-1185">Reference proteome</keyword>
<dbReference type="OrthoDB" id="10575549at2759"/>
<dbReference type="RefSeq" id="XP_022840847.1">
    <property type="nucleotide sequence ID" value="XM_022985166.1"/>
</dbReference>
<evidence type="ECO:0000256" key="6">
    <source>
        <dbReference type="ARBA" id="ARBA00035137"/>
    </source>
</evidence>
<evidence type="ECO:0000256" key="5">
    <source>
        <dbReference type="ARBA" id="ARBA00023274"/>
    </source>
</evidence>
<organism evidence="8 9">
    <name type="scientific">Ostreococcus tauri</name>
    <name type="common">Marine green alga</name>
    <dbReference type="NCBI Taxonomy" id="70448"/>
    <lineage>
        <taxon>Eukaryota</taxon>
        <taxon>Viridiplantae</taxon>
        <taxon>Chlorophyta</taxon>
        <taxon>Mamiellophyceae</taxon>
        <taxon>Mamiellales</taxon>
        <taxon>Bathycoccaceae</taxon>
        <taxon>Ostreococcus</taxon>
    </lineage>
</organism>
<proteinExistence type="inferred from homology"/>
<dbReference type="PANTHER" id="PTHR35693">
    <property type="entry name" value="EXPRESSED PROTEIN"/>
    <property type="match status" value="1"/>
</dbReference>
<evidence type="ECO:0000256" key="1">
    <source>
        <dbReference type="ARBA" id="ARBA00004173"/>
    </source>
</evidence>